<proteinExistence type="predicted"/>
<keyword evidence="3" id="KW-0238">DNA-binding</keyword>
<dbReference type="InterPro" id="IPR007219">
    <property type="entry name" value="XnlR_reg_dom"/>
</dbReference>
<dbReference type="GO" id="GO:0000435">
    <property type="term" value="P:positive regulation of transcription from RNA polymerase II promoter by galactose"/>
    <property type="evidence" value="ECO:0007669"/>
    <property type="project" value="TreeGrafter"/>
</dbReference>
<dbReference type="GO" id="GO:0000981">
    <property type="term" value="F:DNA-binding transcription factor activity, RNA polymerase II-specific"/>
    <property type="evidence" value="ECO:0007669"/>
    <property type="project" value="InterPro"/>
</dbReference>
<dbReference type="GO" id="GO:0006351">
    <property type="term" value="P:DNA-templated transcription"/>
    <property type="evidence" value="ECO:0007669"/>
    <property type="project" value="InterPro"/>
</dbReference>
<evidence type="ECO:0000256" key="1">
    <source>
        <dbReference type="ARBA" id="ARBA00022723"/>
    </source>
</evidence>
<dbReference type="PANTHER" id="PTHR47424:SF5">
    <property type="entry name" value="ZN(II)2CYS6 TRANSCRIPTION FACTOR (EUROFUNG)"/>
    <property type="match status" value="1"/>
</dbReference>
<dbReference type="InterPro" id="IPR051127">
    <property type="entry name" value="Fungal_SecMet_Regulators"/>
</dbReference>
<keyword evidence="1" id="KW-0479">Metal-binding</keyword>
<dbReference type="PROSITE" id="PS50048">
    <property type="entry name" value="ZN2_CY6_FUNGAL_2"/>
    <property type="match status" value="1"/>
</dbReference>
<dbReference type="Pfam" id="PF00172">
    <property type="entry name" value="Zn_clus"/>
    <property type="match status" value="1"/>
</dbReference>
<evidence type="ECO:0000256" key="3">
    <source>
        <dbReference type="ARBA" id="ARBA00023125"/>
    </source>
</evidence>
<gene>
    <name evidence="8" type="ORF">Z518_06573</name>
</gene>
<sequence length="724" mass="81862">MFHAFHPASASFRIGENIKASTAPKPPALRKVNRSCFECTRRKIRCDGGQPCTNCRYYKVVNACGYRHRSQRHAASRNALEKASQELNDHKAVLKELFSDLDISSLKGKGRDQLLQVLGSQTRNEQERWTAKAGGSGMGTSQQTYLDSHNFEGHTLGPRAPRFQISTSPENRVNPEDDIDDSQQVSENGEEHDRQWDEVQTDPDASIKPSDDVNAVSLAYDQHRRSYLGVSSISAILRTIFRLCPLAKSNIAQYAKGWPKPLPKVFPATPTQIDTGRMDELRFIDAYFDHIHGITPMLNEAEFRSTWQNNNRADASWLALLNMVCTMGSIAAGEEHSHKLFHKNAQSYLNLETFGAGNIESLQALCLLGGYYLQYQNSPNMATALLGAAHRVAVALGLHRESRKSNPSVSSPDNSTFISRAEIRRRTWWSLFCLDTWSSMTMGRPTSGRWEQSSMDTRLPSMMDDSDDVALSLQASSEFCLIANRIQSRLAQLHRITSAEMFAFDQELQTWHSSLPSPLVAPHACSSRLVMARDFMHNRYLNLRLILYRPLLLYSSSGRNWANINHHVNQQEASVHHTCNEIAQQAVDSISDNWTPNRVHVWNASWYLFQATMVPLLSIAVGNSRRDDTQRDDVSQSKELLVKVLDLFPQMRPWMRSADRSQDIVRAIYEALSSTEPRRTPSVSDGDFNFFGWYDEEVTFGDEIDWSAFLVGDEELGFGNQSKN</sequence>
<organism evidence="8 9">
    <name type="scientific">Rhinocladiella mackenziei CBS 650.93</name>
    <dbReference type="NCBI Taxonomy" id="1442369"/>
    <lineage>
        <taxon>Eukaryota</taxon>
        <taxon>Fungi</taxon>
        <taxon>Dikarya</taxon>
        <taxon>Ascomycota</taxon>
        <taxon>Pezizomycotina</taxon>
        <taxon>Eurotiomycetes</taxon>
        <taxon>Chaetothyriomycetidae</taxon>
        <taxon>Chaetothyriales</taxon>
        <taxon>Herpotrichiellaceae</taxon>
        <taxon>Rhinocladiella</taxon>
    </lineage>
</organism>
<dbReference type="PROSITE" id="PS00463">
    <property type="entry name" value="ZN2_CY6_FUNGAL_1"/>
    <property type="match status" value="1"/>
</dbReference>
<dbReference type="AlphaFoldDB" id="A0A0D2GXY4"/>
<keyword evidence="4" id="KW-0804">Transcription</keyword>
<evidence type="ECO:0000259" key="7">
    <source>
        <dbReference type="PROSITE" id="PS50048"/>
    </source>
</evidence>
<dbReference type="OrthoDB" id="3362851at2759"/>
<evidence type="ECO:0000256" key="2">
    <source>
        <dbReference type="ARBA" id="ARBA00023015"/>
    </source>
</evidence>
<dbReference type="InterPro" id="IPR036864">
    <property type="entry name" value="Zn2-C6_fun-type_DNA-bd_sf"/>
</dbReference>
<protein>
    <recommendedName>
        <fullName evidence="7">Zn(2)-C6 fungal-type domain-containing protein</fullName>
    </recommendedName>
</protein>
<dbReference type="GO" id="GO:0005634">
    <property type="term" value="C:nucleus"/>
    <property type="evidence" value="ECO:0007669"/>
    <property type="project" value="TreeGrafter"/>
</dbReference>
<evidence type="ECO:0000256" key="4">
    <source>
        <dbReference type="ARBA" id="ARBA00023163"/>
    </source>
</evidence>
<dbReference type="GO" id="GO:0008270">
    <property type="term" value="F:zinc ion binding"/>
    <property type="evidence" value="ECO:0007669"/>
    <property type="project" value="InterPro"/>
</dbReference>
<evidence type="ECO:0000256" key="6">
    <source>
        <dbReference type="SAM" id="MobiDB-lite"/>
    </source>
</evidence>
<evidence type="ECO:0000313" key="8">
    <source>
        <dbReference type="EMBL" id="KIX03023.1"/>
    </source>
</evidence>
<dbReference type="Gene3D" id="4.10.240.10">
    <property type="entry name" value="Zn(2)-C6 fungal-type DNA-binding domain"/>
    <property type="match status" value="1"/>
</dbReference>
<dbReference type="EMBL" id="KN847479">
    <property type="protein sequence ID" value="KIX03023.1"/>
    <property type="molecule type" value="Genomic_DNA"/>
</dbReference>
<dbReference type="SMART" id="SM00906">
    <property type="entry name" value="Fungal_trans"/>
    <property type="match status" value="1"/>
</dbReference>
<keyword evidence="5" id="KW-0539">Nucleus</keyword>
<feature type="domain" description="Zn(2)-C6 fungal-type" evidence="7">
    <location>
        <begin position="35"/>
        <end position="66"/>
    </location>
</feature>
<feature type="region of interest" description="Disordered" evidence="6">
    <location>
        <begin position="121"/>
        <end position="210"/>
    </location>
</feature>
<accession>A0A0D2GXY4</accession>
<dbReference type="Proteomes" id="UP000053617">
    <property type="component" value="Unassembled WGS sequence"/>
</dbReference>
<dbReference type="RefSeq" id="XP_013270159.1">
    <property type="nucleotide sequence ID" value="XM_013414705.1"/>
</dbReference>
<dbReference type="PANTHER" id="PTHR47424">
    <property type="entry name" value="REGULATORY PROTEIN GAL4"/>
    <property type="match status" value="1"/>
</dbReference>
<keyword evidence="9" id="KW-1185">Reference proteome</keyword>
<dbReference type="HOGENOM" id="CLU_008599_1_0_1"/>
<dbReference type="CDD" id="cd00067">
    <property type="entry name" value="GAL4"/>
    <property type="match status" value="1"/>
</dbReference>
<dbReference type="InterPro" id="IPR001138">
    <property type="entry name" value="Zn2Cys6_DnaBD"/>
</dbReference>
<dbReference type="VEuPathDB" id="FungiDB:Z518_06573"/>
<dbReference type="CDD" id="cd12148">
    <property type="entry name" value="fungal_TF_MHR"/>
    <property type="match status" value="1"/>
</dbReference>
<dbReference type="SMART" id="SM00066">
    <property type="entry name" value="GAL4"/>
    <property type="match status" value="1"/>
</dbReference>
<reference evidence="8 9" key="1">
    <citation type="submission" date="2015-01" db="EMBL/GenBank/DDBJ databases">
        <title>The Genome Sequence of Rhinocladiella mackenzie CBS 650.93.</title>
        <authorList>
            <consortium name="The Broad Institute Genomics Platform"/>
            <person name="Cuomo C."/>
            <person name="de Hoog S."/>
            <person name="Gorbushina A."/>
            <person name="Stielow B."/>
            <person name="Teixiera M."/>
            <person name="Abouelleil A."/>
            <person name="Chapman S.B."/>
            <person name="Priest M."/>
            <person name="Young S.K."/>
            <person name="Wortman J."/>
            <person name="Nusbaum C."/>
            <person name="Birren B."/>
        </authorList>
    </citation>
    <scope>NUCLEOTIDE SEQUENCE [LARGE SCALE GENOMIC DNA]</scope>
    <source>
        <strain evidence="8 9">CBS 650.93</strain>
    </source>
</reference>
<dbReference type="SUPFAM" id="SSF57701">
    <property type="entry name" value="Zn2/Cys6 DNA-binding domain"/>
    <property type="match status" value="1"/>
</dbReference>
<evidence type="ECO:0000313" key="9">
    <source>
        <dbReference type="Proteomes" id="UP000053617"/>
    </source>
</evidence>
<keyword evidence="2" id="KW-0805">Transcription regulation</keyword>
<dbReference type="GeneID" id="25294644"/>
<dbReference type="GO" id="GO:0000978">
    <property type="term" value="F:RNA polymerase II cis-regulatory region sequence-specific DNA binding"/>
    <property type="evidence" value="ECO:0007669"/>
    <property type="project" value="TreeGrafter"/>
</dbReference>
<name>A0A0D2GXY4_9EURO</name>
<dbReference type="Pfam" id="PF04082">
    <property type="entry name" value="Fungal_trans"/>
    <property type="match status" value="1"/>
</dbReference>
<evidence type="ECO:0000256" key="5">
    <source>
        <dbReference type="ARBA" id="ARBA00023242"/>
    </source>
</evidence>